<dbReference type="Pfam" id="PF00069">
    <property type="entry name" value="Pkinase"/>
    <property type="match status" value="1"/>
</dbReference>
<dbReference type="EC" id="2.7.11.1" evidence="2"/>
<evidence type="ECO:0000313" key="16">
    <source>
        <dbReference type="EMBL" id="CAI9972152.1"/>
    </source>
</evidence>
<dbReference type="InterPro" id="IPR008271">
    <property type="entry name" value="Ser/Thr_kinase_AS"/>
</dbReference>
<dbReference type="GO" id="GO:0004674">
    <property type="term" value="F:protein serine/threonine kinase activity"/>
    <property type="evidence" value="ECO:0007669"/>
    <property type="project" value="UniProtKB-KW"/>
</dbReference>
<evidence type="ECO:0000313" key="18">
    <source>
        <dbReference type="EMBL" id="CAL6053652.1"/>
    </source>
</evidence>
<feature type="binding site" evidence="10">
    <location>
        <position position="41"/>
    </location>
    <ligand>
        <name>ATP</name>
        <dbReference type="ChEBI" id="CHEBI:30616"/>
    </ligand>
</feature>
<dbReference type="EMBL" id="CAXDID020000197">
    <property type="protein sequence ID" value="CAL6053652.1"/>
    <property type="molecule type" value="Genomic_DNA"/>
</dbReference>
<dbReference type="InterPro" id="IPR000719">
    <property type="entry name" value="Prot_kinase_dom"/>
</dbReference>
<dbReference type="PANTHER" id="PTHR48012:SF10">
    <property type="entry name" value="FI20177P1"/>
    <property type="match status" value="1"/>
</dbReference>
<feature type="compositionally biased region" description="Basic and acidic residues" evidence="12">
    <location>
        <begin position="294"/>
        <end position="304"/>
    </location>
</feature>
<dbReference type="EMBL" id="CAXDID020000464">
    <property type="protein sequence ID" value="CAL6094153.1"/>
    <property type="molecule type" value="Genomic_DNA"/>
</dbReference>
<protein>
    <recommendedName>
        <fullName evidence="2">non-specific serine/threonine protein kinase</fullName>
        <ecNumber evidence="2">2.7.11.1</ecNumber>
    </recommendedName>
</protein>
<dbReference type="EMBL" id="CATOUU010001104">
    <property type="protein sequence ID" value="CAI9972152.1"/>
    <property type="molecule type" value="Genomic_DNA"/>
</dbReference>
<accession>A0AA86UI06</accession>
<comment type="similarity">
    <text evidence="1">Belongs to the protein kinase superfamily. STE Ser/Thr protein kinase family. STE20 subfamily.</text>
</comment>
<keyword evidence="6 17" id="KW-0418">Kinase</keyword>
<evidence type="ECO:0000256" key="1">
    <source>
        <dbReference type="ARBA" id="ARBA00008874"/>
    </source>
</evidence>
<evidence type="ECO:0000313" key="15">
    <source>
        <dbReference type="EMBL" id="CAI9940873.1"/>
    </source>
</evidence>
<evidence type="ECO:0000256" key="5">
    <source>
        <dbReference type="ARBA" id="ARBA00022741"/>
    </source>
</evidence>
<dbReference type="SUPFAM" id="SSF56112">
    <property type="entry name" value="Protein kinase-like (PK-like)"/>
    <property type="match status" value="1"/>
</dbReference>
<dbReference type="EMBL" id="CATOUU010000667">
    <property type="protein sequence ID" value="CAI9939780.1"/>
    <property type="molecule type" value="Genomic_DNA"/>
</dbReference>
<dbReference type="GO" id="GO:0005737">
    <property type="term" value="C:cytoplasm"/>
    <property type="evidence" value="ECO:0007669"/>
    <property type="project" value="TreeGrafter"/>
</dbReference>
<dbReference type="InterPro" id="IPR011009">
    <property type="entry name" value="Kinase-like_dom_sf"/>
</dbReference>
<comment type="caution">
    <text evidence="15">The sequence shown here is derived from an EMBL/GenBank/DDBJ whole genome shotgun (WGS) entry which is preliminary data.</text>
</comment>
<comment type="catalytic activity">
    <reaction evidence="9">
        <text>L-seryl-[protein] + ATP = O-phospho-L-seryl-[protein] + ADP + H(+)</text>
        <dbReference type="Rhea" id="RHEA:17989"/>
        <dbReference type="Rhea" id="RHEA-COMP:9863"/>
        <dbReference type="Rhea" id="RHEA-COMP:11604"/>
        <dbReference type="ChEBI" id="CHEBI:15378"/>
        <dbReference type="ChEBI" id="CHEBI:29999"/>
        <dbReference type="ChEBI" id="CHEBI:30616"/>
        <dbReference type="ChEBI" id="CHEBI:83421"/>
        <dbReference type="ChEBI" id="CHEBI:456216"/>
        <dbReference type="EC" id="2.7.11.1"/>
    </reaction>
</comment>
<evidence type="ECO:0000256" key="7">
    <source>
        <dbReference type="ARBA" id="ARBA00022840"/>
    </source>
</evidence>
<gene>
    <name evidence="14" type="ORF">HINF_LOCUS27425</name>
    <name evidence="15" type="ORF">HINF_LOCUS28518</name>
    <name evidence="17" type="ORF">HINF_LOCUS37276</name>
    <name evidence="18" type="ORF">HINF_LOCUS45508</name>
    <name evidence="16" type="ORF">HINF_LOCUS59797</name>
    <name evidence="19" type="ORF">HINF_LOCUS67332</name>
</gene>
<evidence type="ECO:0000313" key="17">
    <source>
        <dbReference type="EMBL" id="CAL6038252.1"/>
    </source>
</evidence>
<name>A0AA86UI06_9EUKA</name>
<evidence type="ECO:0000313" key="20">
    <source>
        <dbReference type="Proteomes" id="UP001642409"/>
    </source>
</evidence>
<evidence type="ECO:0000256" key="8">
    <source>
        <dbReference type="ARBA" id="ARBA00047899"/>
    </source>
</evidence>
<dbReference type="EMBL" id="CAXDID020000139">
    <property type="protein sequence ID" value="CAL6038252.1"/>
    <property type="molecule type" value="Genomic_DNA"/>
</dbReference>
<sequence>MIKHSASLLAPNRVRKILQIGVGAFATVYKVTMNNNYYALKQIDLEQSPEELQQCQREILTMSQLSSPYIIRYFQSYTEGSYLNIIMELGACSLHDVIRLQPLTEKQASVITCKVLQGLEYLHQHQIVHRDIKPQNILLSRGRIQLCDFGISATLSNTINKSYTAVGTPHYAAPEQISGHGVNCSADIWSVGIVVMQMLMRRVPYQDESIISILQLIRQNKYNPLTQFTDSCKPSKFLLAFIEQCLAPVESRPTAQALLKHRFIQMHLRAECGLDDIIQATTDNLKMQQPNVPEHTEKEVKQSEPEWEFSEEQKPEEKHNLDLLKKVFEKAGVEIGTINEQQAEVIVRELRGFKEPVQKEGLKMSGHVSLDGDQLSVLRAIEEI</sequence>
<evidence type="ECO:0000256" key="11">
    <source>
        <dbReference type="RuleBase" id="RU000304"/>
    </source>
</evidence>
<dbReference type="AlphaFoldDB" id="A0AA86UI06"/>
<dbReference type="InterPro" id="IPR050629">
    <property type="entry name" value="STE20/SPS1-PAK"/>
</dbReference>
<evidence type="ECO:0000256" key="9">
    <source>
        <dbReference type="ARBA" id="ARBA00048679"/>
    </source>
</evidence>
<dbReference type="PROSITE" id="PS50011">
    <property type="entry name" value="PROTEIN_KINASE_DOM"/>
    <property type="match status" value="1"/>
</dbReference>
<dbReference type="PROSITE" id="PS00107">
    <property type="entry name" value="PROTEIN_KINASE_ATP"/>
    <property type="match status" value="1"/>
</dbReference>
<evidence type="ECO:0000313" key="14">
    <source>
        <dbReference type="EMBL" id="CAI9939780.1"/>
    </source>
</evidence>
<feature type="domain" description="Protein kinase" evidence="13">
    <location>
        <begin position="14"/>
        <end position="264"/>
    </location>
</feature>
<organism evidence="15">
    <name type="scientific">Hexamita inflata</name>
    <dbReference type="NCBI Taxonomy" id="28002"/>
    <lineage>
        <taxon>Eukaryota</taxon>
        <taxon>Metamonada</taxon>
        <taxon>Diplomonadida</taxon>
        <taxon>Hexamitidae</taxon>
        <taxon>Hexamitinae</taxon>
        <taxon>Hexamita</taxon>
    </lineage>
</organism>
<keyword evidence="5 10" id="KW-0547">Nucleotide-binding</keyword>
<evidence type="ECO:0000256" key="10">
    <source>
        <dbReference type="PROSITE-ProRule" id="PRU10141"/>
    </source>
</evidence>
<evidence type="ECO:0000256" key="3">
    <source>
        <dbReference type="ARBA" id="ARBA00022527"/>
    </source>
</evidence>
<keyword evidence="7 10" id="KW-0067">ATP-binding</keyword>
<dbReference type="PROSITE" id="PS00108">
    <property type="entry name" value="PROTEIN_KINASE_ST"/>
    <property type="match status" value="1"/>
</dbReference>
<reference evidence="17 20" key="2">
    <citation type="submission" date="2024-07" db="EMBL/GenBank/DDBJ databases">
        <authorList>
            <person name="Akdeniz Z."/>
        </authorList>
    </citation>
    <scope>NUCLEOTIDE SEQUENCE [LARGE SCALE GENOMIC DNA]</scope>
</reference>
<dbReference type="SMART" id="SM00220">
    <property type="entry name" value="S_TKc"/>
    <property type="match status" value="1"/>
</dbReference>
<keyword evidence="3 11" id="KW-0723">Serine/threonine-protein kinase</keyword>
<evidence type="ECO:0000256" key="4">
    <source>
        <dbReference type="ARBA" id="ARBA00022679"/>
    </source>
</evidence>
<comment type="catalytic activity">
    <reaction evidence="8">
        <text>L-threonyl-[protein] + ATP = O-phospho-L-threonyl-[protein] + ADP + H(+)</text>
        <dbReference type="Rhea" id="RHEA:46608"/>
        <dbReference type="Rhea" id="RHEA-COMP:11060"/>
        <dbReference type="Rhea" id="RHEA-COMP:11605"/>
        <dbReference type="ChEBI" id="CHEBI:15378"/>
        <dbReference type="ChEBI" id="CHEBI:30013"/>
        <dbReference type="ChEBI" id="CHEBI:30616"/>
        <dbReference type="ChEBI" id="CHEBI:61977"/>
        <dbReference type="ChEBI" id="CHEBI:456216"/>
        <dbReference type="EC" id="2.7.11.1"/>
    </reaction>
</comment>
<dbReference type="Proteomes" id="UP001642409">
    <property type="component" value="Unassembled WGS sequence"/>
</dbReference>
<evidence type="ECO:0000259" key="13">
    <source>
        <dbReference type="PROSITE" id="PS50011"/>
    </source>
</evidence>
<keyword evidence="20" id="KW-1185">Reference proteome</keyword>
<evidence type="ECO:0000313" key="19">
    <source>
        <dbReference type="EMBL" id="CAL6094153.1"/>
    </source>
</evidence>
<dbReference type="PANTHER" id="PTHR48012">
    <property type="entry name" value="STERILE20-LIKE KINASE, ISOFORM B-RELATED"/>
    <property type="match status" value="1"/>
</dbReference>
<dbReference type="GO" id="GO:0005524">
    <property type="term" value="F:ATP binding"/>
    <property type="evidence" value="ECO:0007669"/>
    <property type="project" value="UniProtKB-UniRule"/>
</dbReference>
<dbReference type="Gene3D" id="1.10.510.10">
    <property type="entry name" value="Transferase(Phosphotransferase) domain 1"/>
    <property type="match status" value="1"/>
</dbReference>
<dbReference type="EMBL" id="CATOUU010000684">
    <property type="protein sequence ID" value="CAI9940873.1"/>
    <property type="molecule type" value="Genomic_DNA"/>
</dbReference>
<reference evidence="15" key="1">
    <citation type="submission" date="2023-06" db="EMBL/GenBank/DDBJ databases">
        <authorList>
            <person name="Kurt Z."/>
        </authorList>
    </citation>
    <scope>NUCLEOTIDE SEQUENCE</scope>
</reference>
<evidence type="ECO:0000256" key="6">
    <source>
        <dbReference type="ARBA" id="ARBA00022777"/>
    </source>
</evidence>
<dbReference type="InterPro" id="IPR017441">
    <property type="entry name" value="Protein_kinase_ATP_BS"/>
</dbReference>
<evidence type="ECO:0000256" key="12">
    <source>
        <dbReference type="SAM" id="MobiDB-lite"/>
    </source>
</evidence>
<feature type="region of interest" description="Disordered" evidence="12">
    <location>
        <begin position="289"/>
        <end position="315"/>
    </location>
</feature>
<dbReference type="Gene3D" id="3.30.200.20">
    <property type="entry name" value="Phosphorylase Kinase, domain 1"/>
    <property type="match status" value="1"/>
</dbReference>
<evidence type="ECO:0000256" key="2">
    <source>
        <dbReference type="ARBA" id="ARBA00012513"/>
    </source>
</evidence>
<proteinExistence type="inferred from homology"/>
<keyword evidence="4" id="KW-0808">Transferase</keyword>